<keyword evidence="2" id="KW-1185">Reference proteome</keyword>
<dbReference type="RefSeq" id="WP_307208323.1">
    <property type="nucleotide sequence ID" value="NZ_JAUSSU010000017.1"/>
</dbReference>
<gene>
    <name evidence="1" type="ORF">J2T15_005750</name>
</gene>
<evidence type="ECO:0000313" key="2">
    <source>
        <dbReference type="Proteomes" id="UP001229346"/>
    </source>
</evidence>
<dbReference type="EMBL" id="JAUSSU010000017">
    <property type="protein sequence ID" value="MDQ0116274.1"/>
    <property type="molecule type" value="Genomic_DNA"/>
</dbReference>
<evidence type="ECO:0000313" key="1">
    <source>
        <dbReference type="EMBL" id="MDQ0116274.1"/>
    </source>
</evidence>
<proteinExistence type="predicted"/>
<organism evidence="1 2">
    <name type="scientific">Paenibacillus harenae</name>
    <dbReference type="NCBI Taxonomy" id="306543"/>
    <lineage>
        <taxon>Bacteria</taxon>
        <taxon>Bacillati</taxon>
        <taxon>Bacillota</taxon>
        <taxon>Bacilli</taxon>
        <taxon>Bacillales</taxon>
        <taxon>Paenibacillaceae</taxon>
        <taxon>Paenibacillus</taxon>
    </lineage>
</organism>
<dbReference type="Proteomes" id="UP001229346">
    <property type="component" value="Unassembled WGS sequence"/>
</dbReference>
<name>A0ABT9UDH1_PAEHA</name>
<comment type="caution">
    <text evidence="1">The sequence shown here is derived from an EMBL/GenBank/DDBJ whole genome shotgun (WGS) entry which is preliminary data.</text>
</comment>
<sequence length="211" mass="23028">MLKKWFIPFLRGGRGIKPLNARPALKFDATPDLPLGFGFKMQWYAVRTKDTEGVAAQLMLNDTQPANWSSGVRGAYEGYYFVTPPIDGWTLIANASMPGISANEQPHTYSRLQSLSTVYGAAYYFGTHRIVGYQAWAHAANGSIVRAYGYLGESGETLVDDGEPTADELELGLLDHPSDEQDVLRLAACWTIDPLLENVSAEPSIGIIGVA</sequence>
<protein>
    <submittedName>
        <fullName evidence="1">Uncharacterized protein</fullName>
    </submittedName>
</protein>
<accession>A0ABT9UDH1</accession>
<reference evidence="1 2" key="1">
    <citation type="submission" date="2023-07" db="EMBL/GenBank/DDBJ databases">
        <title>Sorghum-associated microbial communities from plants grown in Nebraska, USA.</title>
        <authorList>
            <person name="Schachtman D."/>
        </authorList>
    </citation>
    <scope>NUCLEOTIDE SEQUENCE [LARGE SCALE GENOMIC DNA]</scope>
    <source>
        <strain evidence="1 2">CC482</strain>
    </source>
</reference>